<evidence type="ECO:0000313" key="4">
    <source>
        <dbReference type="Proteomes" id="UP001530293"/>
    </source>
</evidence>
<feature type="region of interest" description="Disordered" evidence="2">
    <location>
        <begin position="521"/>
        <end position="633"/>
    </location>
</feature>
<proteinExistence type="predicted"/>
<feature type="region of interest" description="Disordered" evidence="2">
    <location>
        <begin position="767"/>
        <end position="793"/>
    </location>
</feature>
<dbReference type="PANTHER" id="PTHR12162">
    <property type="entry name" value="NIBRIN-RELATED"/>
    <property type="match status" value="1"/>
</dbReference>
<feature type="region of interest" description="Disordered" evidence="2">
    <location>
        <begin position="177"/>
        <end position="207"/>
    </location>
</feature>
<evidence type="ECO:0008006" key="5">
    <source>
        <dbReference type="Google" id="ProtNLM"/>
    </source>
</evidence>
<dbReference type="InterPro" id="IPR040227">
    <property type="entry name" value="Nibrin-rel"/>
</dbReference>
<comment type="caution">
    <text evidence="3">The sequence shown here is derived from an EMBL/GenBank/DDBJ whole genome shotgun (WGS) entry which is preliminary data.</text>
</comment>
<protein>
    <recommendedName>
        <fullName evidence="5">FHA domain-containing protein</fullName>
    </recommendedName>
</protein>
<evidence type="ECO:0000256" key="2">
    <source>
        <dbReference type="SAM" id="MobiDB-lite"/>
    </source>
</evidence>
<dbReference type="SUPFAM" id="SSF49879">
    <property type="entry name" value="SMAD/FHA domain"/>
    <property type="match status" value="1"/>
</dbReference>
<keyword evidence="4" id="KW-1185">Reference proteome</keyword>
<reference evidence="3 4" key="1">
    <citation type="submission" date="2024-10" db="EMBL/GenBank/DDBJ databases">
        <title>Updated reference genomes for cyclostephanoid diatoms.</title>
        <authorList>
            <person name="Roberts W.R."/>
            <person name="Alverson A.J."/>
        </authorList>
    </citation>
    <scope>NUCLEOTIDE SEQUENCE [LARGE SCALE GENOMIC DNA]</scope>
    <source>
        <strain evidence="3 4">AJA232-27</strain>
    </source>
</reference>
<sequence length="793" mass="87468">MMLRIDKVIGSNTADPRPSPDRPLHACLATAILPTTATSDGGDNDDAAAAAAAAGTGNNITNSGEIATVGRKNCMIIIDDKCVSRKHAVIALLSNRTINYETVTTSAAPALASATGGRSSLLDGQVVMEYGKPTTPEEIHACETSPSGVICVINDMGSKFGTYVSVDELLLRKCTPGNHIGNVKNNNKNEEDDETGDDETDDEGVDTKTMDYVELSERQIRAVRLLHSQSNDSSPLPKFRKLPEKQSMPLLQLSHSDTSSTSSRVTILFGPQGSGIRLSLVPLLFTFSRIKLHDDPTKDPLLSSLHYIGASHLHQWDVKRSTHLIAQEKIAGAKSIMAWACRRSIVTMGYIEALLKRRDAQEDLPREEDYFSPGPWDTSKLTSSPEPSITLRGYRIAVMVNDDTAPLAQSAGADILLIHEDAPSSSQTEFESWWKEQLNKANTNNLVLVVVNSSSKACKQFSNWLKHCEHVRYTHAKNIAKAITNNNGEGELLKDTHMDAIQKFGSDQMETEVSVAKPTEDDTIEFGSGGSQNDSHVGDNTAAKESTKRTRHQEEKMIATRTETLDDEQQPTNRQKRRRRNDSNDIPIQEKDEAEGSRPVTTDAVNAAAQTKKKVVDESSDDEPGIPAERIPLPTTEDGWLMAAPRRRKAYRKEMDQVALVDAEVPDSAAETEKVSGLIVRQYNQTTGRSRIAQKHQGFKRFRKNSVLRGYSSFNPTGNANQSNSSNLPKIRLVDVLPKESERQRQLQKQQEDLEREQELADQLFNDVEGKRGGGSMLDYLSQSTAKRGRGRR</sequence>
<keyword evidence="1" id="KW-0175">Coiled coil</keyword>
<evidence type="ECO:0000313" key="3">
    <source>
        <dbReference type="EMBL" id="KAL3761599.1"/>
    </source>
</evidence>
<dbReference type="EMBL" id="JALLBG020000148">
    <property type="protein sequence ID" value="KAL3761599.1"/>
    <property type="molecule type" value="Genomic_DNA"/>
</dbReference>
<name>A0ABD3MC70_9STRA</name>
<dbReference type="Gene3D" id="2.60.200.20">
    <property type="match status" value="1"/>
</dbReference>
<dbReference type="PANTHER" id="PTHR12162:SF0">
    <property type="entry name" value="NIBRIN"/>
    <property type="match status" value="1"/>
</dbReference>
<dbReference type="Proteomes" id="UP001530293">
    <property type="component" value="Unassembled WGS sequence"/>
</dbReference>
<gene>
    <name evidence="3" type="ORF">ACHAWU_000086</name>
</gene>
<feature type="region of interest" description="Disordered" evidence="2">
    <location>
        <begin position="1"/>
        <end position="23"/>
    </location>
</feature>
<evidence type="ECO:0000256" key="1">
    <source>
        <dbReference type="SAM" id="Coils"/>
    </source>
</evidence>
<accession>A0ABD3MC70</accession>
<dbReference type="InterPro" id="IPR008984">
    <property type="entry name" value="SMAD_FHA_dom_sf"/>
</dbReference>
<feature type="coiled-coil region" evidence="1">
    <location>
        <begin position="737"/>
        <end position="767"/>
    </location>
</feature>
<feature type="compositionally biased region" description="Acidic residues" evidence="2">
    <location>
        <begin position="190"/>
        <end position="204"/>
    </location>
</feature>
<dbReference type="AlphaFoldDB" id="A0ABD3MC70"/>
<feature type="compositionally biased region" description="Basic and acidic residues" evidence="2">
    <location>
        <begin position="545"/>
        <end position="558"/>
    </location>
</feature>
<organism evidence="3 4">
    <name type="scientific">Discostella pseudostelligera</name>
    <dbReference type="NCBI Taxonomy" id="259834"/>
    <lineage>
        <taxon>Eukaryota</taxon>
        <taxon>Sar</taxon>
        <taxon>Stramenopiles</taxon>
        <taxon>Ochrophyta</taxon>
        <taxon>Bacillariophyta</taxon>
        <taxon>Coscinodiscophyceae</taxon>
        <taxon>Thalassiosirophycidae</taxon>
        <taxon>Stephanodiscales</taxon>
        <taxon>Stephanodiscaceae</taxon>
        <taxon>Discostella</taxon>
    </lineage>
</organism>